<gene>
    <name evidence="11" type="ORF">M8C21_019291</name>
</gene>
<dbReference type="GO" id="GO:0030154">
    <property type="term" value="P:cell differentiation"/>
    <property type="evidence" value="ECO:0007669"/>
    <property type="project" value="TreeGrafter"/>
</dbReference>
<dbReference type="PROSITE" id="PS00344">
    <property type="entry name" value="GATA_ZN_FINGER_1"/>
    <property type="match status" value="1"/>
</dbReference>
<evidence type="ECO:0000256" key="2">
    <source>
        <dbReference type="ARBA" id="ARBA00022723"/>
    </source>
</evidence>
<proteinExistence type="inferred from homology"/>
<accession>A0AAD5DDP2</accession>
<dbReference type="InterPro" id="IPR013088">
    <property type="entry name" value="Znf_NHR/GATA"/>
</dbReference>
<protein>
    <recommendedName>
        <fullName evidence="10">GATA-type domain-containing protein</fullName>
    </recommendedName>
</protein>
<dbReference type="SUPFAM" id="SSF57716">
    <property type="entry name" value="Glucocorticoid receptor-like (DNA-binding domain)"/>
    <property type="match status" value="1"/>
</dbReference>
<dbReference type="Gene3D" id="3.30.50.10">
    <property type="entry name" value="Erythroid Transcription Factor GATA-1, subunit A"/>
    <property type="match status" value="1"/>
</dbReference>
<dbReference type="GO" id="GO:0043565">
    <property type="term" value="F:sequence-specific DNA binding"/>
    <property type="evidence" value="ECO:0007669"/>
    <property type="project" value="InterPro"/>
</dbReference>
<reference evidence="11" key="1">
    <citation type="submission" date="2022-06" db="EMBL/GenBank/DDBJ databases">
        <title>Uncovering the hologenomic basis of an extraordinary plant invasion.</title>
        <authorList>
            <person name="Bieker V.C."/>
            <person name="Martin M.D."/>
            <person name="Gilbert T."/>
            <person name="Hodgins K."/>
            <person name="Battlay P."/>
            <person name="Petersen B."/>
            <person name="Wilson J."/>
        </authorList>
    </citation>
    <scope>NUCLEOTIDE SEQUENCE</scope>
    <source>
        <strain evidence="11">AA19_3_7</strain>
        <tissue evidence="11">Leaf</tissue>
    </source>
</reference>
<evidence type="ECO:0000256" key="6">
    <source>
        <dbReference type="ARBA" id="ARBA00023125"/>
    </source>
</evidence>
<evidence type="ECO:0000256" key="4">
    <source>
        <dbReference type="ARBA" id="ARBA00022833"/>
    </source>
</evidence>
<keyword evidence="3 9" id="KW-0863">Zinc-finger</keyword>
<sequence>MASQDKSMCIDHGLCDYDDDLGGLLHTFLDFPDESLDADCLTEDLEGSEFGPIPSDVFSEVLPPVGIGGRGGGFADFVTECGGSKLETYQAEFKHIVHKEVSKSQQLATFSQEKKLYRIPKSFEAPSPDSVLERRTSSSARKTVSFGIEIGIPVRTRTKRPRAVSGSGLTGNSWLKSIQQFPLQRVKKKRGKLPQHDDANEVKKCSHCEITKTPQWREGPMGPKTLCNACGVRYRSGRLFPEYRPAASPTFIPSLHSNSHRKVVEMRQKGAAMVNYAMKKPFDELKCSNSTTL</sequence>
<dbReference type="FunFam" id="3.30.50.10:FF:000018">
    <property type="entry name" value="GATA transcription factor"/>
    <property type="match status" value="1"/>
</dbReference>
<dbReference type="CDD" id="cd00202">
    <property type="entry name" value="ZnF_GATA"/>
    <property type="match status" value="1"/>
</dbReference>
<evidence type="ECO:0000256" key="1">
    <source>
        <dbReference type="ARBA" id="ARBA00005694"/>
    </source>
</evidence>
<evidence type="ECO:0000259" key="10">
    <source>
        <dbReference type="PROSITE" id="PS50114"/>
    </source>
</evidence>
<keyword evidence="12" id="KW-1185">Reference proteome</keyword>
<dbReference type="PANTHER" id="PTHR45658">
    <property type="entry name" value="GATA TRANSCRIPTION FACTOR"/>
    <property type="match status" value="1"/>
</dbReference>
<keyword evidence="2" id="KW-0479">Metal-binding</keyword>
<evidence type="ECO:0000256" key="5">
    <source>
        <dbReference type="ARBA" id="ARBA00023015"/>
    </source>
</evidence>
<dbReference type="GO" id="GO:0006355">
    <property type="term" value="P:regulation of DNA-templated transcription"/>
    <property type="evidence" value="ECO:0007669"/>
    <property type="project" value="InterPro"/>
</dbReference>
<keyword evidence="4" id="KW-0862">Zinc</keyword>
<dbReference type="GO" id="GO:0005634">
    <property type="term" value="C:nucleus"/>
    <property type="evidence" value="ECO:0007669"/>
    <property type="project" value="TreeGrafter"/>
</dbReference>
<keyword evidence="7" id="KW-0010">Activator</keyword>
<evidence type="ECO:0000256" key="7">
    <source>
        <dbReference type="ARBA" id="ARBA00023159"/>
    </source>
</evidence>
<evidence type="ECO:0000256" key="9">
    <source>
        <dbReference type="PROSITE-ProRule" id="PRU00094"/>
    </source>
</evidence>
<dbReference type="EMBL" id="JAMZMK010000053">
    <property type="protein sequence ID" value="KAI7757844.1"/>
    <property type="molecule type" value="Genomic_DNA"/>
</dbReference>
<dbReference type="SMART" id="SM00401">
    <property type="entry name" value="ZnF_GATA"/>
    <property type="match status" value="1"/>
</dbReference>
<feature type="domain" description="GATA-type" evidence="10">
    <location>
        <begin position="199"/>
        <end position="235"/>
    </location>
</feature>
<dbReference type="Proteomes" id="UP001206925">
    <property type="component" value="Unassembled WGS sequence"/>
</dbReference>
<dbReference type="PANTHER" id="PTHR45658:SF153">
    <property type="entry name" value="TRANSCRIPTION FACTOR C2C2-GATA FAMILY"/>
    <property type="match status" value="1"/>
</dbReference>
<evidence type="ECO:0000256" key="3">
    <source>
        <dbReference type="ARBA" id="ARBA00022771"/>
    </source>
</evidence>
<keyword evidence="6" id="KW-0238">DNA-binding</keyword>
<dbReference type="InterPro" id="IPR000679">
    <property type="entry name" value="Znf_GATA"/>
</dbReference>
<comment type="similarity">
    <text evidence="1">Belongs to the type IV zinc-finger family. Class A subfamily.</text>
</comment>
<dbReference type="GO" id="GO:0008270">
    <property type="term" value="F:zinc ion binding"/>
    <property type="evidence" value="ECO:0007669"/>
    <property type="project" value="UniProtKB-KW"/>
</dbReference>
<keyword evidence="8" id="KW-0804">Transcription</keyword>
<comment type="caution">
    <text evidence="11">The sequence shown here is derived from an EMBL/GenBank/DDBJ whole genome shotgun (WGS) entry which is preliminary data.</text>
</comment>
<evidence type="ECO:0000256" key="8">
    <source>
        <dbReference type="ARBA" id="ARBA00023163"/>
    </source>
</evidence>
<dbReference type="AlphaFoldDB" id="A0AAD5DDP2"/>
<name>A0AAD5DDP2_AMBAR</name>
<dbReference type="InterPro" id="IPR051140">
    <property type="entry name" value="GATA_TF"/>
</dbReference>
<keyword evidence="5" id="KW-0805">Transcription regulation</keyword>
<evidence type="ECO:0000313" key="12">
    <source>
        <dbReference type="Proteomes" id="UP001206925"/>
    </source>
</evidence>
<organism evidence="11 12">
    <name type="scientific">Ambrosia artemisiifolia</name>
    <name type="common">Common ragweed</name>
    <dbReference type="NCBI Taxonomy" id="4212"/>
    <lineage>
        <taxon>Eukaryota</taxon>
        <taxon>Viridiplantae</taxon>
        <taxon>Streptophyta</taxon>
        <taxon>Embryophyta</taxon>
        <taxon>Tracheophyta</taxon>
        <taxon>Spermatophyta</taxon>
        <taxon>Magnoliopsida</taxon>
        <taxon>eudicotyledons</taxon>
        <taxon>Gunneridae</taxon>
        <taxon>Pentapetalae</taxon>
        <taxon>asterids</taxon>
        <taxon>campanulids</taxon>
        <taxon>Asterales</taxon>
        <taxon>Asteraceae</taxon>
        <taxon>Asteroideae</taxon>
        <taxon>Heliantheae alliance</taxon>
        <taxon>Heliantheae</taxon>
        <taxon>Ambrosia</taxon>
    </lineage>
</organism>
<dbReference type="PROSITE" id="PS50114">
    <property type="entry name" value="GATA_ZN_FINGER_2"/>
    <property type="match status" value="1"/>
</dbReference>
<dbReference type="Pfam" id="PF00320">
    <property type="entry name" value="GATA"/>
    <property type="match status" value="1"/>
</dbReference>
<evidence type="ECO:0000313" key="11">
    <source>
        <dbReference type="EMBL" id="KAI7757844.1"/>
    </source>
</evidence>